<organism evidence="1 2">
    <name type="scientific">Dothistroma septosporum (strain NZE10 / CBS 128990)</name>
    <name type="common">Red band needle blight fungus</name>
    <name type="synonym">Mycosphaerella pini</name>
    <dbReference type="NCBI Taxonomy" id="675120"/>
    <lineage>
        <taxon>Eukaryota</taxon>
        <taxon>Fungi</taxon>
        <taxon>Dikarya</taxon>
        <taxon>Ascomycota</taxon>
        <taxon>Pezizomycotina</taxon>
        <taxon>Dothideomycetes</taxon>
        <taxon>Dothideomycetidae</taxon>
        <taxon>Mycosphaerellales</taxon>
        <taxon>Mycosphaerellaceae</taxon>
        <taxon>Dothistroma</taxon>
    </lineage>
</organism>
<accession>M2YLC3</accession>
<reference evidence="1 2" key="2">
    <citation type="journal article" date="2012" name="PLoS Pathog.">
        <title>Diverse lifestyles and strategies of plant pathogenesis encoded in the genomes of eighteen Dothideomycetes fungi.</title>
        <authorList>
            <person name="Ohm R.A."/>
            <person name="Feau N."/>
            <person name="Henrissat B."/>
            <person name="Schoch C.L."/>
            <person name="Horwitz B.A."/>
            <person name="Barry K.W."/>
            <person name="Condon B.J."/>
            <person name="Copeland A.C."/>
            <person name="Dhillon B."/>
            <person name="Glaser F."/>
            <person name="Hesse C.N."/>
            <person name="Kosti I."/>
            <person name="LaButti K."/>
            <person name="Lindquist E.A."/>
            <person name="Lucas S."/>
            <person name="Salamov A.A."/>
            <person name="Bradshaw R.E."/>
            <person name="Ciuffetti L."/>
            <person name="Hamelin R.C."/>
            <person name="Kema G.H.J."/>
            <person name="Lawrence C."/>
            <person name="Scott J.A."/>
            <person name="Spatafora J.W."/>
            <person name="Turgeon B.G."/>
            <person name="de Wit P.J.G.M."/>
            <person name="Zhong S."/>
            <person name="Goodwin S.B."/>
            <person name="Grigoriev I.V."/>
        </authorList>
    </citation>
    <scope>NUCLEOTIDE SEQUENCE [LARGE SCALE GENOMIC DNA]</scope>
    <source>
        <strain evidence="2">NZE10 / CBS 128990</strain>
    </source>
</reference>
<evidence type="ECO:0000313" key="1">
    <source>
        <dbReference type="EMBL" id="EME39670.1"/>
    </source>
</evidence>
<dbReference type="Proteomes" id="UP000016933">
    <property type="component" value="Unassembled WGS sequence"/>
</dbReference>
<sequence length="61" mass="6792">MALMGKGQLLQLQEQPASCMSRGNVQATALLSSDLDYTIVIHDRDVEAVVMFESHRFVLAR</sequence>
<gene>
    <name evidence="1" type="ORF">DOTSEDRAFT_75351</name>
</gene>
<dbReference type="AlphaFoldDB" id="M2YLC3"/>
<dbReference type="HOGENOM" id="CLU_2922603_0_0_1"/>
<keyword evidence="2" id="KW-1185">Reference proteome</keyword>
<name>M2YLC3_DOTSN</name>
<proteinExistence type="predicted"/>
<dbReference type="EMBL" id="KB446545">
    <property type="protein sequence ID" value="EME39670.1"/>
    <property type="molecule type" value="Genomic_DNA"/>
</dbReference>
<protein>
    <submittedName>
        <fullName evidence="1">Uncharacterized protein</fullName>
    </submittedName>
</protein>
<reference evidence="2" key="1">
    <citation type="journal article" date="2012" name="PLoS Genet.">
        <title>The genomes of the fungal plant pathogens Cladosporium fulvum and Dothistroma septosporum reveal adaptation to different hosts and lifestyles but also signatures of common ancestry.</title>
        <authorList>
            <person name="de Wit P.J.G.M."/>
            <person name="van der Burgt A."/>
            <person name="Oekmen B."/>
            <person name="Stergiopoulos I."/>
            <person name="Abd-Elsalam K.A."/>
            <person name="Aerts A.L."/>
            <person name="Bahkali A.H."/>
            <person name="Beenen H.G."/>
            <person name="Chettri P."/>
            <person name="Cox M.P."/>
            <person name="Datema E."/>
            <person name="de Vries R.P."/>
            <person name="Dhillon B."/>
            <person name="Ganley A.R."/>
            <person name="Griffiths S.A."/>
            <person name="Guo Y."/>
            <person name="Hamelin R.C."/>
            <person name="Henrissat B."/>
            <person name="Kabir M.S."/>
            <person name="Jashni M.K."/>
            <person name="Kema G."/>
            <person name="Klaubauf S."/>
            <person name="Lapidus A."/>
            <person name="Levasseur A."/>
            <person name="Lindquist E."/>
            <person name="Mehrabi R."/>
            <person name="Ohm R.A."/>
            <person name="Owen T.J."/>
            <person name="Salamov A."/>
            <person name="Schwelm A."/>
            <person name="Schijlen E."/>
            <person name="Sun H."/>
            <person name="van den Burg H.A."/>
            <person name="van Ham R.C.H.J."/>
            <person name="Zhang S."/>
            <person name="Goodwin S.B."/>
            <person name="Grigoriev I.V."/>
            <person name="Collemare J."/>
            <person name="Bradshaw R.E."/>
        </authorList>
    </citation>
    <scope>NUCLEOTIDE SEQUENCE [LARGE SCALE GENOMIC DNA]</scope>
    <source>
        <strain evidence="2">NZE10 / CBS 128990</strain>
    </source>
</reference>
<evidence type="ECO:0000313" key="2">
    <source>
        <dbReference type="Proteomes" id="UP000016933"/>
    </source>
</evidence>